<dbReference type="GO" id="GO:0000422">
    <property type="term" value="P:autophagy of mitochondrion"/>
    <property type="evidence" value="ECO:0000318"/>
    <property type="project" value="GO_Central"/>
</dbReference>
<evidence type="ECO:0000256" key="1">
    <source>
        <dbReference type="ARBA" id="ARBA00022574"/>
    </source>
</evidence>
<dbReference type="GO" id="GO:0044804">
    <property type="term" value="P:nucleophagy"/>
    <property type="evidence" value="ECO:0000318"/>
    <property type="project" value="GO_Central"/>
</dbReference>
<dbReference type="GO" id="GO:0034497">
    <property type="term" value="P:protein localization to phagophore assembly site"/>
    <property type="evidence" value="ECO:0000318"/>
    <property type="project" value="GO_Central"/>
</dbReference>
<reference evidence="3" key="1">
    <citation type="submission" date="2006-10" db="EMBL/GenBank/DDBJ databases">
        <authorList>
            <person name="Amadeo P."/>
            <person name="Zhao Q."/>
            <person name="Wortman J."/>
            <person name="Fraser-Liggett C."/>
            <person name="Carlton J."/>
        </authorList>
    </citation>
    <scope>NUCLEOTIDE SEQUENCE</scope>
    <source>
        <strain evidence="3">G3</strain>
    </source>
</reference>
<keyword evidence="1" id="KW-0853">WD repeat</keyword>
<protein>
    <submittedName>
        <fullName evidence="3">Uncharacterized protein</fullName>
    </submittedName>
</protein>
<dbReference type="SMR" id="A2DDP9"/>
<evidence type="ECO:0000313" key="4">
    <source>
        <dbReference type="Proteomes" id="UP000001542"/>
    </source>
</evidence>
<evidence type="ECO:0000313" key="3">
    <source>
        <dbReference type="EMBL" id="EAY21425.1"/>
    </source>
</evidence>
<dbReference type="SUPFAM" id="SSF50998">
    <property type="entry name" value="Quinoprotein alcohol dehydrogenase-like"/>
    <property type="match status" value="1"/>
</dbReference>
<name>A2DDP9_TRIV3</name>
<dbReference type="InterPro" id="IPR048720">
    <property type="entry name" value="PROPPIN"/>
</dbReference>
<dbReference type="KEGG" id="tva:5466974"/>
<dbReference type="RefSeq" id="XP_001582411.1">
    <property type="nucleotide sequence ID" value="XM_001582361.1"/>
</dbReference>
<dbReference type="InterPro" id="IPR011047">
    <property type="entry name" value="Quinoprotein_ADH-like_sf"/>
</dbReference>
<dbReference type="Gene3D" id="2.130.10.10">
    <property type="entry name" value="YVTN repeat-like/Quinoprotein amine dehydrogenase"/>
    <property type="match status" value="1"/>
</dbReference>
<keyword evidence="4" id="KW-1185">Reference proteome</keyword>
<gene>
    <name evidence="3" type="ORF">TVAG_198640</name>
</gene>
<dbReference type="GO" id="GO:0032266">
    <property type="term" value="F:phosphatidylinositol-3-phosphate binding"/>
    <property type="evidence" value="ECO:0000318"/>
    <property type="project" value="GO_Central"/>
</dbReference>
<dbReference type="GO" id="GO:0061723">
    <property type="term" value="P:glycophagy"/>
    <property type="evidence" value="ECO:0000318"/>
    <property type="project" value="GO_Central"/>
</dbReference>
<dbReference type="AlphaFoldDB" id="A2DDP9"/>
<sequence length="305" mass="34549">MTKTSILSAVFVDNMRVHILTDHDVKIINYTNGKSLAAYTIDGYKKIAVIPNSNILVCIPKDDKKKFVNFYDTSTSSIIQTLETPDSVLNIVVKANHFIVCTSRKLIVYRIFDFEQIQSFDIDFSHDKLFDCPKDSSIEYIAYADVTKGVLTIANYLTGSPLNNIHVFKAEINYVQFSQSGRLIAILGENVNLLRVYSFPKFEEIATAYVYLTDQSINSLTFNATETTIIITTSKNFITVVDFNKKATDEFVTKFDLIHKPIYATFDIYSNCLYSISQDGRGFKVDAENVAHAALYKEAYVIQDK</sequence>
<dbReference type="PANTHER" id="PTHR11227">
    <property type="entry name" value="WD-REPEAT PROTEIN INTERACTING WITH PHOSPHOINOSIDES WIPI -RELATED"/>
    <property type="match status" value="1"/>
</dbReference>
<dbReference type="EMBL" id="DS113190">
    <property type="protein sequence ID" value="EAY21425.1"/>
    <property type="molecule type" value="Genomic_DNA"/>
</dbReference>
<keyword evidence="2" id="KW-0677">Repeat</keyword>
<dbReference type="Proteomes" id="UP000001542">
    <property type="component" value="Unassembled WGS sequence"/>
</dbReference>
<dbReference type="InterPro" id="IPR015943">
    <property type="entry name" value="WD40/YVTN_repeat-like_dom_sf"/>
</dbReference>
<dbReference type="GO" id="GO:0000425">
    <property type="term" value="P:pexophagy"/>
    <property type="evidence" value="ECO:0000318"/>
    <property type="project" value="GO_Central"/>
</dbReference>
<organism evidence="3 4">
    <name type="scientific">Trichomonas vaginalis (strain ATCC PRA-98 / G3)</name>
    <dbReference type="NCBI Taxonomy" id="412133"/>
    <lineage>
        <taxon>Eukaryota</taxon>
        <taxon>Metamonada</taxon>
        <taxon>Parabasalia</taxon>
        <taxon>Trichomonadida</taxon>
        <taxon>Trichomonadidae</taxon>
        <taxon>Trichomonas</taxon>
    </lineage>
</organism>
<dbReference type="GO" id="GO:0005829">
    <property type="term" value="C:cytosol"/>
    <property type="evidence" value="ECO:0000318"/>
    <property type="project" value="GO_Central"/>
</dbReference>
<dbReference type="GO" id="GO:0034045">
    <property type="term" value="C:phagophore assembly site membrane"/>
    <property type="evidence" value="ECO:0000318"/>
    <property type="project" value="GO_Central"/>
</dbReference>
<dbReference type="VEuPathDB" id="TrichDB:TVAGG3_0999060"/>
<reference evidence="3" key="2">
    <citation type="journal article" date="2007" name="Science">
        <title>Draft genome sequence of the sexually transmitted pathogen Trichomonas vaginalis.</title>
        <authorList>
            <person name="Carlton J.M."/>
            <person name="Hirt R.P."/>
            <person name="Silva J.C."/>
            <person name="Delcher A.L."/>
            <person name="Schatz M."/>
            <person name="Zhao Q."/>
            <person name="Wortman J.R."/>
            <person name="Bidwell S.L."/>
            <person name="Alsmark U.C.M."/>
            <person name="Besteiro S."/>
            <person name="Sicheritz-Ponten T."/>
            <person name="Noel C.J."/>
            <person name="Dacks J.B."/>
            <person name="Foster P.G."/>
            <person name="Simillion C."/>
            <person name="Van de Peer Y."/>
            <person name="Miranda-Saavedra D."/>
            <person name="Barton G.J."/>
            <person name="Westrop G.D."/>
            <person name="Mueller S."/>
            <person name="Dessi D."/>
            <person name="Fiori P.L."/>
            <person name="Ren Q."/>
            <person name="Paulsen I."/>
            <person name="Zhang H."/>
            <person name="Bastida-Corcuera F.D."/>
            <person name="Simoes-Barbosa A."/>
            <person name="Brown M.T."/>
            <person name="Hayes R.D."/>
            <person name="Mukherjee M."/>
            <person name="Okumura C.Y."/>
            <person name="Schneider R."/>
            <person name="Smith A.J."/>
            <person name="Vanacova S."/>
            <person name="Villalvazo M."/>
            <person name="Haas B.J."/>
            <person name="Pertea M."/>
            <person name="Feldblyum T.V."/>
            <person name="Utterback T.R."/>
            <person name="Shu C.L."/>
            <person name="Osoegawa K."/>
            <person name="de Jong P.J."/>
            <person name="Hrdy I."/>
            <person name="Horvathova L."/>
            <person name="Zubacova Z."/>
            <person name="Dolezal P."/>
            <person name="Malik S.B."/>
            <person name="Logsdon J.M. Jr."/>
            <person name="Henze K."/>
            <person name="Gupta A."/>
            <person name="Wang C.C."/>
            <person name="Dunne R.L."/>
            <person name="Upcroft J.A."/>
            <person name="Upcroft P."/>
            <person name="White O."/>
            <person name="Salzberg S.L."/>
            <person name="Tang P."/>
            <person name="Chiu C.-H."/>
            <person name="Lee Y.-S."/>
            <person name="Embley T.M."/>
            <person name="Coombs G.H."/>
            <person name="Mottram J.C."/>
            <person name="Tachezy J."/>
            <person name="Fraser-Liggett C.M."/>
            <person name="Johnson P.J."/>
        </authorList>
    </citation>
    <scope>NUCLEOTIDE SEQUENCE [LARGE SCALE GENOMIC DNA]</scope>
    <source>
        <strain evidence="3">G3</strain>
    </source>
</reference>
<proteinExistence type="predicted"/>
<dbReference type="VEuPathDB" id="TrichDB:TVAG_198640"/>
<accession>A2DDP9</accession>
<dbReference type="InParanoid" id="A2DDP9"/>
<dbReference type="GO" id="GO:0030674">
    <property type="term" value="F:protein-macromolecule adaptor activity"/>
    <property type="evidence" value="ECO:0000318"/>
    <property type="project" value="GO_Central"/>
</dbReference>
<evidence type="ECO:0000256" key="2">
    <source>
        <dbReference type="ARBA" id="ARBA00022737"/>
    </source>
</evidence>
<dbReference type="GO" id="GO:0080025">
    <property type="term" value="F:phosphatidylinositol-3,5-bisphosphate binding"/>
    <property type="evidence" value="ECO:0000318"/>
    <property type="project" value="GO_Central"/>
</dbReference>